<reference evidence="8 9" key="1">
    <citation type="submission" date="2020-07" db="EMBL/GenBank/DDBJ databases">
        <title>Sequencing the genomes of 1000 actinobacteria strains.</title>
        <authorList>
            <person name="Klenk H.-P."/>
        </authorList>
    </citation>
    <scope>NUCLEOTIDE SEQUENCE [LARGE SCALE GENOMIC DNA]</scope>
    <source>
        <strain evidence="8 9">CXB654</strain>
    </source>
</reference>
<dbReference type="PANTHER" id="PTHR35901">
    <property type="entry name" value="RIBONUCLEASE VAPC3"/>
    <property type="match status" value="1"/>
</dbReference>
<dbReference type="InterPro" id="IPR022907">
    <property type="entry name" value="VapC_family"/>
</dbReference>
<dbReference type="GO" id="GO:0004540">
    <property type="term" value="F:RNA nuclease activity"/>
    <property type="evidence" value="ECO:0007669"/>
    <property type="project" value="InterPro"/>
</dbReference>
<sequence>MIVVDTSAIIALTIHEPRGMAVEARLRGRRMYAPHFVDLEVANVLRGLLMGGKLTLPPAEQALHDFLAMPVERRDLGPLISRVWELRHNYSAYDAAYVALAENLGATLLTTDAKLARGTGARCPIELVS</sequence>
<accession>A0A852TZE3</accession>
<evidence type="ECO:0000256" key="6">
    <source>
        <dbReference type="HAMAP-Rule" id="MF_00265"/>
    </source>
</evidence>
<evidence type="ECO:0000256" key="5">
    <source>
        <dbReference type="ARBA" id="ARBA00022842"/>
    </source>
</evidence>
<comment type="caution">
    <text evidence="8">The sequence shown here is derived from an EMBL/GenBank/DDBJ whole genome shotgun (WGS) entry which is preliminary data.</text>
</comment>
<dbReference type="GO" id="GO:0000287">
    <property type="term" value="F:magnesium ion binding"/>
    <property type="evidence" value="ECO:0007669"/>
    <property type="project" value="UniProtKB-UniRule"/>
</dbReference>
<dbReference type="InterPro" id="IPR002716">
    <property type="entry name" value="PIN_dom"/>
</dbReference>
<dbReference type="GO" id="GO:0090729">
    <property type="term" value="F:toxin activity"/>
    <property type="evidence" value="ECO:0007669"/>
    <property type="project" value="UniProtKB-KW"/>
</dbReference>
<evidence type="ECO:0000313" key="9">
    <source>
        <dbReference type="Proteomes" id="UP000589036"/>
    </source>
</evidence>
<keyword evidence="9" id="KW-1185">Reference proteome</keyword>
<dbReference type="GO" id="GO:0016787">
    <property type="term" value="F:hydrolase activity"/>
    <property type="evidence" value="ECO:0007669"/>
    <property type="project" value="UniProtKB-KW"/>
</dbReference>
<dbReference type="InterPro" id="IPR044153">
    <property type="entry name" value="PIN_Pae0151-like"/>
</dbReference>
<feature type="domain" description="PIN" evidence="7">
    <location>
        <begin position="2"/>
        <end position="117"/>
    </location>
</feature>
<keyword evidence="5 6" id="KW-0460">Magnesium</keyword>
<dbReference type="PANTHER" id="PTHR35901:SF1">
    <property type="entry name" value="EXONUCLEASE VAPC9"/>
    <property type="match status" value="1"/>
</dbReference>
<organism evidence="8 9">
    <name type="scientific">Spinactinospora alkalitolerans</name>
    <dbReference type="NCBI Taxonomy" id="687207"/>
    <lineage>
        <taxon>Bacteria</taxon>
        <taxon>Bacillati</taxon>
        <taxon>Actinomycetota</taxon>
        <taxon>Actinomycetes</taxon>
        <taxon>Streptosporangiales</taxon>
        <taxon>Nocardiopsidaceae</taxon>
        <taxon>Spinactinospora</taxon>
    </lineage>
</organism>
<feature type="binding site" evidence="6">
    <location>
        <position position="94"/>
    </location>
    <ligand>
        <name>Mg(2+)</name>
        <dbReference type="ChEBI" id="CHEBI:18420"/>
    </ligand>
</feature>
<evidence type="ECO:0000256" key="4">
    <source>
        <dbReference type="ARBA" id="ARBA00022801"/>
    </source>
</evidence>
<keyword evidence="4 6" id="KW-0378">Hydrolase</keyword>
<dbReference type="CDD" id="cd09873">
    <property type="entry name" value="PIN_Pae0151-like"/>
    <property type="match status" value="1"/>
</dbReference>
<dbReference type="Pfam" id="PF01850">
    <property type="entry name" value="PIN"/>
    <property type="match status" value="1"/>
</dbReference>
<dbReference type="EMBL" id="JACCCC010000001">
    <property type="protein sequence ID" value="NYE48677.1"/>
    <property type="molecule type" value="Genomic_DNA"/>
</dbReference>
<keyword evidence="3 6" id="KW-0479">Metal-binding</keyword>
<dbReference type="EC" id="3.1.-.-" evidence="6"/>
<dbReference type="InterPro" id="IPR051619">
    <property type="entry name" value="TypeII_TA_RNase_PINc/VapC"/>
</dbReference>
<name>A0A852TZE3_9ACTN</name>
<keyword evidence="6" id="KW-0800">Toxin</keyword>
<dbReference type="AlphaFoldDB" id="A0A852TZE3"/>
<comment type="cofactor">
    <cofactor evidence="6">
        <name>Mg(2+)</name>
        <dbReference type="ChEBI" id="CHEBI:18420"/>
    </cofactor>
</comment>
<dbReference type="Proteomes" id="UP000589036">
    <property type="component" value="Unassembled WGS sequence"/>
</dbReference>
<protein>
    <recommendedName>
        <fullName evidence="6">Ribonuclease VapC</fullName>
        <shortName evidence="6">RNase VapC</shortName>
        <ecNumber evidence="6">3.1.-.-</ecNumber>
    </recommendedName>
    <alternativeName>
        <fullName evidence="6">Toxin VapC</fullName>
    </alternativeName>
</protein>
<evidence type="ECO:0000256" key="2">
    <source>
        <dbReference type="ARBA" id="ARBA00022722"/>
    </source>
</evidence>
<keyword evidence="2 6" id="KW-0540">Nuclease</keyword>
<dbReference type="HAMAP" id="MF_00265">
    <property type="entry name" value="VapC_Nob1"/>
    <property type="match status" value="1"/>
</dbReference>
<evidence type="ECO:0000256" key="3">
    <source>
        <dbReference type="ARBA" id="ARBA00022723"/>
    </source>
</evidence>
<dbReference type="RefSeq" id="WP_179644457.1">
    <property type="nucleotide sequence ID" value="NZ_BAAAYY010000010.1"/>
</dbReference>
<feature type="binding site" evidence="6">
    <location>
        <position position="5"/>
    </location>
    <ligand>
        <name>Mg(2+)</name>
        <dbReference type="ChEBI" id="CHEBI:18420"/>
    </ligand>
</feature>
<comment type="similarity">
    <text evidence="6">Belongs to the PINc/VapC protein family.</text>
</comment>
<dbReference type="InterPro" id="IPR029060">
    <property type="entry name" value="PIN-like_dom_sf"/>
</dbReference>
<gene>
    <name evidence="6" type="primary">vapC</name>
    <name evidence="8" type="ORF">HDA32_003797</name>
</gene>
<evidence type="ECO:0000256" key="1">
    <source>
        <dbReference type="ARBA" id="ARBA00022649"/>
    </source>
</evidence>
<keyword evidence="1 6" id="KW-1277">Toxin-antitoxin system</keyword>
<proteinExistence type="inferred from homology"/>
<comment type="function">
    <text evidence="6">Toxic component of a toxin-antitoxin (TA) system. An RNase.</text>
</comment>
<evidence type="ECO:0000259" key="7">
    <source>
        <dbReference type="Pfam" id="PF01850"/>
    </source>
</evidence>
<evidence type="ECO:0000313" key="8">
    <source>
        <dbReference type="EMBL" id="NYE48677.1"/>
    </source>
</evidence>
<dbReference type="SUPFAM" id="SSF88723">
    <property type="entry name" value="PIN domain-like"/>
    <property type="match status" value="1"/>
</dbReference>
<dbReference type="Gene3D" id="3.40.50.1010">
    <property type="entry name" value="5'-nuclease"/>
    <property type="match status" value="1"/>
</dbReference>